<dbReference type="PANTHER" id="PTHR34142:SF1">
    <property type="entry name" value="GLYCOSIDE HYDROLASE FAMILY 5 DOMAIN-CONTAINING PROTEIN"/>
    <property type="match status" value="1"/>
</dbReference>
<evidence type="ECO:0000313" key="6">
    <source>
        <dbReference type="EMBL" id="MFE3870304.1"/>
    </source>
</evidence>
<feature type="chain" id="PRO_5045852142" evidence="4">
    <location>
        <begin position="22"/>
        <end position="323"/>
    </location>
</feature>
<dbReference type="InterPro" id="IPR018087">
    <property type="entry name" value="Glyco_hydro_5_CS"/>
</dbReference>
<evidence type="ECO:0000313" key="7">
    <source>
        <dbReference type="Proteomes" id="UP001600107"/>
    </source>
</evidence>
<protein>
    <submittedName>
        <fullName evidence="6">Glycoside hydrolase family 5 protein</fullName>
    </submittedName>
</protein>
<accession>A0ABW6I272</accession>
<reference evidence="6 7" key="1">
    <citation type="submission" date="2024-06" db="EMBL/GenBank/DDBJ databases">
        <title>Flavobacterium spp. isolated from glacier.</title>
        <authorList>
            <person name="Han D."/>
        </authorList>
    </citation>
    <scope>NUCLEOTIDE SEQUENCE [LARGE SCALE GENOMIC DNA]</scope>
    <source>
        <strain evidence="6 7">ZS1P70</strain>
    </source>
</reference>
<evidence type="ECO:0000256" key="1">
    <source>
        <dbReference type="ARBA" id="ARBA00022801"/>
    </source>
</evidence>
<dbReference type="PANTHER" id="PTHR34142">
    <property type="entry name" value="ENDO-BETA-1,4-GLUCANASE A"/>
    <property type="match status" value="1"/>
</dbReference>
<proteinExistence type="inferred from homology"/>
<dbReference type="Pfam" id="PF00150">
    <property type="entry name" value="Cellulase"/>
    <property type="match status" value="1"/>
</dbReference>
<evidence type="ECO:0000259" key="5">
    <source>
        <dbReference type="Pfam" id="PF00150"/>
    </source>
</evidence>
<keyword evidence="7" id="KW-1185">Reference proteome</keyword>
<evidence type="ECO:0000256" key="2">
    <source>
        <dbReference type="ARBA" id="ARBA00023295"/>
    </source>
</evidence>
<sequence>MTVKSKIIILLFLFCCYFSNAQFVKHHGQLQVVGTQLVDKKGEAVVLRGLSCGWHSFWPRFYNEGAVNWLKKDFKCNIVRAAMGIEIGDRPYIKKPVFSKEKIEAVVNAAIKSGIYVIIDWHSHNINLKESKEFFAEMSKKYGKYPNVIYEVYNEPDYETWEEVKSYSEEVIKVIRENDPDNIILVGCPHWDQDIHLPAANPIKGYDNLMYTMHFYAGTHGKWLRDRTDKAIKSGLPVFISESAGMEATGDGPLNYVSWQEYIDWMEARKLSWITWSVSDKEESCSILKKSANSEGNWKEGDLKESGIKVRELLRKYNTENQL</sequence>
<dbReference type="SUPFAM" id="SSF51445">
    <property type="entry name" value="(Trans)glycosidases"/>
    <property type="match status" value="1"/>
</dbReference>
<feature type="domain" description="Glycoside hydrolase family 5" evidence="5">
    <location>
        <begin position="38"/>
        <end position="281"/>
    </location>
</feature>
<name>A0ABW6I272_9FLAO</name>
<gene>
    <name evidence="6" type="ORF">ACFX5F_03610</name>
</gene>
<dbReference type="InterPro" id="IPR017853">
    <property type="entry name" value="GH"/>
</dbReference>
<keyword evidence="1 3" id="KW-0378">Hydrolase</keyword>
<feature type="signal peptide" evidence="4">
    <location>
        <begin position="1"/>
        <end position="21"/>
    </location>
</feature>
<evidence type="ECO:0000256" key="4">
    <source>
        <dbReference type="SAM" id="SignalP"/>
    </source>
</evidence>
<comment type="similarity">
    <text evidence="3">Belongs to the glycosyl hydrolase 5 (cellulase A) family.</text>
</comment>
<dbReference type="EMBL" id="JBHZPY010000002">
    <property type="protein sequence ID" value="MFE3870304.1"/>
    <property type="molecule type" value="Genomic_DNA"/>
</dbReference>
<dbReference type="PROSITE" id="PS00659">
    <property type="entry name" value="GLYCOSYL_HYDROL_F5"/>
    <property type="match status" value="1"/>
</dbReference>
<dbReference type="GO" id="GO:0016787">
    <property type="term" value="F:hydrolase activity"/>
    <property type="evidence" value="ECO:0007669"/>
    <property type="project" value="UniProtKB-KW"/>
</dbReference>
<keyword evidence="4" id="KW-0732">Signal</keyword>
<keyword evidence="2 3" id="KW-0326">Glycosidase</keyword>
<evidence type="ECO:0000256" key="3">
    <source>
        <dbReference type="RuleBase" id="RU361153"/>
    </source>
</evidence>
<comment type="caution">
    <text evidence="6">The sequence shown here is derived from an EMBL/GenBank/DDBJ whole genome shotgun (WGS) entry which is preliminary data.</text>
</comment>
<dbReference type="Gene3D" id="3.20.20.80">
    <property type="entry name" value="Glycosidases"/>
    <property type="match status" value="1"/>
</dbReference>
<dbReference type="RefSeq" id="WP_379849990.1">
    <property type="nucleotide sequence ID" value="NZ_JBHZPY010000002.1"/>
</dbReference>
<dbReference type="InterPro" id="IPR001547">
    <property type="entry name" value="Glyco_hydro_5"/>
</dbReference>
<dbReference type="Proteomes" id="UP001600107">
    <property type="component" value="Unassembled WGS sequence"/>
</dbReference>
<organism evidence="6 7">
    <name type="scientific">Flavobacterium zhoui</name>
    <dbReference type="NCBI Taxonomy" id="3230414"/>
    <lineage>
        <taxon>Bacteria</taxon>
        <taxon>Pseudomonadati</taxon>
        <taxon>Bacteroidota</taxon>
        <taxon>Flavobacteriia</taxon>
        <taxon>Flavobacteriales</taxon>
        <taxon>Flavobacteriaceae</taxon>
        <taxon>Flavobacterium</taxon>
    </lineage>
</organism>